<sequence>MAESSELRDLNTGTLMDADQRQDAPRPEFSLPPVDTGKQAWLFLAACWVVEAFTFGFGFSFGIFQEYYSSHEPFAGSGNIAVIGTTTSGIMYLGTPFILTLCRLYPRAARWSTLSGLFAASLSMALSSLCTSVPQLIGAQGVLFGLGGCIAYCPCTLYIDEWFAQRKDLAYGIVWSAAGVGGVALPLVLQALLARFGFQTAMRIWAGILFTSSAPLAFFIKPRLPYSANIHKKPFDM</sequence>
<feature type="transmembrane region" description="Helical" evidence="1">
    <location>
        <begin position="40"/>
        <end position="64"/>
    </location>
</feature>
<evidence type="ECO:0000313" key="3">
    <source>
        <dbReference type="Proteomes" id="UP000829685"/>
    </source>
</evidence>
<proteinExistence type="predicted"/>
<keyword evidence="3" id="KW-1185">Reference proteome</keyword>
<reference evidence="2" key="1">
    <citation type="submission" date="2021-03" db="EMBL/GenBank/DDBJ databases">
        <title>Revisited historic fungal species revealed as producer of novel bioactive compounds through whole genome sequencing and comparative genomics.</title>
        <authorList>
            <person name="Vignolle G.A."/>
            <person name="Hochenegger N."/>
            <person name="Mach R.L."/>
            <person name="Mach-Aigner A.R."/>
            <person name="Javad Rahimi M."/>
            <person name="Salim K.A."/>
            <person name="Chan C.M."/>
            <person name="Lim L.B.L."/>
            <person name="Cai F."/>
            <person name="Druzhinina I.S."/>
            <person name="U'Ren J.M."/>
            <person name="Derntl C."/>
        </authorList>
    </citation>
    <scope>NUCLEOTIDE SEQUENCE</scope>
    <source>
        <strain evidence="2">TUCIM 5799</strain>
    </source>
</reference>
<dbReference type="InterPro" id="IPR036259">
    <property type="entry name" value="MFS_trans_sf"/>
</dbReference>
<name>A0A9P9WEJ2_9PEZI</name>
<organism evidence="2 3">
    <name type="scientific">Neoarthrinium moseri</name>
    <dbReference type="NCBI Taxonomy" id="1658444"/>
    <lineage>
        <taxon>Eukaryota</taxon>
        <taxon>Fungi</taxon>
        <taxon>Dikarya</taxon>
        <taxon>Ascomycota</taxon>
        <taxon>Pezizomycotina</taxon>
        <taxon>Sordariomycetes</taxon>
        <taxon>Xylariomycetidae</taxon>
        <taxon>Amphisphaeriales</taxon>
        <taxon>Apiosporaceae</taxon>
        <taxon>Neoarthrinium</taxon>
    </lineage>
</organism>
<dbReference type="SUPFAM" id="SSF103473">
    <property type="entry name" value="MFS general substrate transporter"/>
    <property type="match status" value="1"/>
</dbReference>
<dbReference type="PANTHER" id="PTHR11360">
    <property type="entry name" value="MONOCARBOXYLATE TRANSPORTER"/>
    <property type="match status" value="1"/>
</dbReference>
<dbReference type="Proteomes" id="UP000829685">
    <property type="component" value="Unassembled WGS sequence"/>
</dbReference>
<dbReference type="PANTHER" id="PTHR11360:SF287">
    <property type="entry name" value="MFS MONOCARBOXYLATE TRANSPORTER"/>
    <property type="match status" value="1"/>
</dbReference>
<dbReference type="EMBL" id="JAFIMR010000033">
    <property type="protein sequence ID" value="KAI1859808.1"/>
    <property type="molecule type" value="Genomic_DNA"/>
</dbReference>
<comment type="caution">
    <text evidence="2">The sequence shown here is derived from an EMBL/GenBank/DDBJ whole genome shotgun (WGS) entry which is preliminary data.</text>
</comment>
<feature type="transmembrane region" description="Helical" evidence="1">
    <location>
        <begin position="111"/>
        <end position="129"/>
    </location>
</feature>
<dbReference type="AlphaFoldDB" id="A0A9P9WEJ2"/>
<feature type="transmembrane region" description="Helical" evidence="1">
    <location>
        <begin position="169"/>
        <end position="189"/>
    </location>
</feature>
<evidence type="ECO:0000313" key="2">
    <source>
        <dbReference type="EMBL" id="KAI1859808.1"/>
    </source>
</evidence>
<accession>A0A9P9WEJ2</accession>
<feature type="transmembrane region" description="Helical" evidence="1">
    <location>
        <begin position="76"/>
        <end position="99"/>
    </location>
</feature>
<protein>
    <submittedName>
        <fullName evidence="2">Uncharacterized protein</fullName>
    </submittedName>
</protein>
<dbReference type="Gene3D" id="1.20.1250.20">
    <property type="entry name" value="MFS general substrate transporter like domains"/>
    <property type="match status" value="1"/>
</dbReference>
<keyword evidence="1" id="KW-0812">Transmembrane</keyword>
<evidence type="ECO:0000256" key="1">
    <source>
        <dbReference type="SAM" id="Phobius"/>
    </source>
</evidence>
<keyword evidence="1" id="KW-0472">Membrane</keyword>
<dbReference type="InterPro" id="IPR050327">
    <property type="entry name" value="Proton-linked_MCT"/>
</dbReference>
<gene>
    <name evidence="2" type="ORF">JX265_010257</name>
</gene>
<feature type="transmembrane region" description="Helical" evidence="1">
    <location>
        <begin position="135"/>
        <end position="157"/>
    </location>
</feature>
<feature type="transmembrane region" description="Helical" evidence="1">
    <location>
        <begin position="201"/>
        <end position="220"/>
    </location>
</feature>
<keyword evidence="1" id="KW-1133">Transmembrane helix</keyword>